<comment type="caution">
    <text evidence="2">The sequence shown here is derived from an EMBL/GenBank/DDBJ whole genome shotgun (WGS) entry which is preliminary data.</text>
</comment>
<protein>
    <submittedName>
        <fullName evidence="2">Uncharacterized protein</fullName>
    </submittedName>
</protein>
<dbReference type="RefSeq" id="WP_069622912.1">
    <property type="nucleotide sequence ID" value="NZ_LPWD01000035.1"/>
</dbReference>
<dbReference type="EMBL" id="LPWD01000035">
    <property type="protein sequence ID" value="ODS03890.1"/>
    <property type="molecule type" value="Genomic_DNA"/>
</dbReference>
<dbReference type="AlphaFoldDB" id="A0A1E3WDR7"/>
<feature type="signal peptide" evidence="1">
    <location>
        <begin position="1"/>
        <end position="20"/>
    </location>
</feature>
<keyword evidence="3" id="KW-1185">Reference proteome</keyword>
<sequence>MSRFVAVILPVLAAAFVTPAVCKSADDGAWPDVIQAKNFDELQQKWCTAKRDVSHIFVLPSALFVDSRELVCDTGTYKLYRVVSVDDPDDFEYYIDPPFGKENRLGCDGKAGLKTQVVAVNCRPE</sequence>
<name>A0A1E3WDR7_9HYPH</name>
<feature type="chain" id="PRO_5009139255" evidence="1">
    <location>
        <begin position="21"/>
        <end position="125"/>
    </location>
</feature>
<dbReference type="OrthoDB" id="8451252at2"/>
<organism evidence="2 3">
    <name type="scientific">Methyloceanibacter marginalis</name>
    <dbReference type="NCBI Taxonomy" id="1774971"/>
    <lineage>
        <taxon>Bacteria</taxon>
        <taxon>Pseudomonadati</taxon>
        <taxon>Pseudomonadota</taxon>
        <taxon>Alphaproteobacteria</taxon>
        <taxon>Hyphomicrobiales</taxon>
        <taxon>Hyphomicrobiaceae</taxon>
        <taxon>Methyloceanibacter</taxon>
    </lineage>
</organism>
<reference evidence="2 3" key="1">
    <citation type="journal article" date="2016" name="Environ. Microbiol.">
        <title>New Methyloceanibacter diversity from North Sea sediments includes methanotroph containing solely the soluble methane monooxygenase.</title>
        <authorList>
            <person name="Vekeman B."/>
            <person name="Kerckhof F.M."/>
            <person name="Cremers G."/>
            <person name="de Vos P."/>
            <person name="Vandamme P."/>
            <person name="Boon N."/>
            <person name="Op den Camp H.J."/>
            <person name="Heylen K."/>
        </authorList>
    </citation>
    <scope>NUCLEOTIDE SEQUENCE [LARGE SCALE GENOMIC DNA]</scope>
    <source>
        <strain evidence="2 3">R-67177</strain>
    </source>
</reference>
<keyword evidence="1" id="KW-0732">Signal</keyword>
<evidence type="ECO:0000256" key="1">
    <source>
        <dbReference type="SAM" id="SignalP"/>
    </source>
</evidence>
<proteinExistence type="predicted"/>
<evidence type="ECO:0000313" key="3">
    <source>
        <dbReference type="Proteomes" id="UP000095042"/>
    </source>
</evidence>
<evidence type="ECO:0000313" key="2">
    <source>
        <dbReference type="EMBL" id="ODS03890.1"/>
    </source>
</evidence>
<dbReference type="Proteomes" id="UP000095042">
    <property type="component" value="Unassembled WGS sequence"/>
</dbReference>
<gene>
    <name evidence="2" type="ORF">AUC71_00485</name>
</gene>
<accession>A0A1E3WDR7</accession>